<dbReference type="InterPro" id="IPR002937">
    <property type="entry name" value="Amino_oxidase"/>
</dbReference>
<evidence type="ECO:0000313" key="7">
    <source>
        <dbReference type="Proteomes" id="UP000306421"/>
    </source>
</evidence>
<reference evidence="3 6" key="3">
    <citation type="submission" date="2018-09" db="EMBL/GenBank/DDBJ databases">
        <title>Draft genome sequences of Legionella taurinensis isolated from water samples.</title>
        <authorList>
            <person name="Chakeri A."/>
            <person name="Allerberger F."/>
            <person name="Kundi M."/>
            <person name="Ruppitsch W."/>
            <person name="Schmid D."/>
        </authorList>
    </citation>
    <scope>NUCLEOTIDE SEQUENCE [LARGE SCALE GENOMIC DNA]</scope>
    <source>
        <strain evidence="3 6">4570-18-6</strain>
    </source>
</reference>
<evidence type="ECO:0000259" key="1">
    <source>
        <dbReference type="Pfam" id="PF01593"/>
    </source>
</evidence>
<dbReference type="Proteomes" id="UP000251035">
    <property type="component" value="Unassembled WGS sequence"/>
</dbReference>
<dbReference type="AlphaFoldDB" id="A0A3A5LS83"/>
<dbReference type="PANTHER" id="PTHR42923">
    <property type="entry name" value="PROTOPORPHYRINOGEN OXIDASE"/>
    <property type="match status" value="1"/>
</dbReference>
<dbReference type="Gene3D" id="1.10.405.20">
    <property type="match status" value="1"/>
</dbReference>
<dbReference type="InterPro" id="IPR050464">
    <property type="entry name" value="Zeta_carotene_desat/Oxidored"/>
</dbReference>
<dbReference type="EMBL" id="QZWB01000003">
    <property type="protein sequence ID" value="RJT48222.1"/>
    <property type="molecule type" value="Genomic_DNA"/>
</dbReference>
<dbReference type="Proteomes" id="UP000270757">
    <property type="component" value="Unassembled WGS sequence"/>
</dbReference>
<evidence type="ECO:0000313" key="3">
    <source>
        <dbReference type="EMBL" id="RJT48222.1"/>
    </source>
</evidence>
<protein>
    <recommendedName>
        <fullName evidence="1">Amine oxidase domain-containing protein</fullName>
    </recommendedName>
</protein>
<organism evidence="3 6">
    <name type="scientific">Legionella taurinensis</name>
    <dbReference type="NCBI Taxonomy" id="70611"/>
    <lineage>
        <taxon>Bacteria</taxon>
        <taxon>Pseudomonadati</taxon>
        <taxon>Pseudomonadota</taxon>
        <taxon>Gammaproteobacteria</taxon>
        <taxon>Legionellales</taxon>
        <taxon>Legionellaceae</taxon>
        <taxon>Legionella</taxon>
    </lineage>
</organism>
<proteinExistence type="predicted"/>
<reference evidence="2 5" key="1">
    <citation type="submission" date="2018-04" db="EMBL/GenBank/DDBJ databases">
        <title>Whole genome sequence comparison of clinical and drinking water Legionella pneumophila isolates associated with the Flint Water Crisis.</title>
        <authorList>
            <person name="Garner E."/>
            <person name="Brown C."/>
            <person name="Schwake O."/>
            <person name="Coil D."/>
            <person name="Jospin G."/>
            <person name="Eisen J."/>
            <person name="Edwards M."/>
            <person name="Pruden A."/>
        </authorList>
    </citation>
    <scope>NUCLEOTIDE SEQUENCE [LARGE SCALE GENOMIC DNA]</scope>
    <source>
        <strain evidence="2 5">Genessee03</strain>
    </source>
</reference>
<dbReference type="Gene3D" id="3.50.50.60">
    <property type="entry name" value="FAD/NAD(P)-binding domain"/>
    <property type="match status" value="1"/>
</dbReference>
<sequence length="450" mass="51288">MLQGALMSKFIIPCILFFFSLHNAAWADRIAIVGGGAAGVVSAWLLEQDHEVTLYESQDRLGGHANSIDVEVDGKKIVVEAGAEFFNRYAYPHFMRLLNFYKIPVKPFTLVTTYYETDGSELIILPPYHDGQVEWQSLTPANLRKIMNLKVVLDVGHHVIEEKDSDLTLETLADHIHITDVFKDTFLYPFLAAGWGVTSDEIRQYSAFSVLQYMVTSYDNSSNEWFEVETGLSSYVTRLSRDLKNSRIQLNSRIAQVTFEQGAYVIEEENGTRREFDHLVFATNANTAAQLMRSLPEREALMKTLARVRYYDTQIAIHGDKRFMPPKEKDWRVANVRYNGVNAAMTIYKKWKSKTPVFKSWVTHDIRAPGDKGSALPKNLYALIKYQHPHTDKDFFAAQKAAQAEQGQYNLWFAGMWMNDIGSHEDAIVSAIRIAERLAPNSARLQILQD</sequence>
<dbReference type="GO" id="GO:0016491">
    <property type="term" value="F:oxidoreductase activity"/>
    <property type="evidence" value="ECO:0007669"/>
    <property type="project" value="InterPro"/>
</dbReference>
<evidence type="ECO:0000313" key="6">
    <source>
        <dbReference type="Proteomes" id="UP000270757"/>
    </source>
</evidence>
<comment type="caution">
    <text evidence="3">The sequence shown here is derived from an EMBL/GenBank/DDBJ whole genome shotgun (WGS) entry which is preliminary data.</text>
</comment>
<dbReference type="EMBL" id="QCXM01000007">
    <property type="protein sequence ID" value="PUT47337.1"/>
    <property type="molecule type" value="Genomic_DNA"/>
</dbReference>
<reference evidence="4 7" key="2">
    <citation type="submission" date="2018-04" db="EMBL/GenBank/DDBJ databases">
        <title>Whole genome sequence comparison of clinical and drinking water Legionella pneumophila isolates.</title>
        <authorList>
            <person name="Garner E."/>
        </authorList>
    </citation>
    <scope>NUCLEOTIDE SEQUENCE [LARGE SCALE GENOMIC DNA]</scope>
    <source>
        <strain evidence="4 7">WH02</strain>
    </source>
</reference>
<evidence type="ECO:0000313" key="5">
    <source>
        <dbReference type="Proteomes" id="UP000251035"/>
    </source>
</evidence>
<dbReference type="OrthoDB" id="20837at2"/>
<name>A0A3A5LS83_9GAMM</name>
<evidence type="ECO:0000313" key="4">
    <source>
        <dbReference type="EMBL" id="TID44841.1"/>
    </source>
</evidence>
<dbReference type="Pfam" id="PF01593">
    <property type="entry name" value="Amino_oxidase"/>
    <property type="match status" value="1"/>
</dbReference>
<dbReference type="Proteomes" id="UP000306421">
    <property type="component" value="Unassembled WGS sequence"/>
</dbReference>
<dbReference type="EMBL" id="QFGG01000003">
    <property type="protein sequence ID" value="TID44841.1"/>
    <property type="molecule type" value="Genomic_DNA"/>
</dbReference>
<dbReference type="InterPro" id="IPR036188">
    <property type="entry name" value="FAD/NAD-bd_sf"/>
</dbReference>
<dbReference type="SUPFAM" id="SSF51905">
    <property type="entry name" value="FAD/NAD(P)-binding domain"/>
    <property type="match status" value="1"/>
</dbReference>
<accession>A0A3A5LS83</accession>
<feature type="domain" description="Amine oxidase" evidence="1">
    <location>
        <begin position="38"/>
        <end position="296"/>
    </location>
</feature>
<dbReference type="Gene3D" id="3.30.70.1990">
    <property type="match status" value="1"/>
</dbReference>
<keyword evidence="5" id="KW-1185">Reference proteome</keyword>
<gene>
    <name evidence="3" type="ORF">D6J04_03750</name>
    <name evidence="2" type="ORF">DB745_08340</name>
    <name evidence="4" type="ORF">DIZ81_04925</name>
</gene>
<evidence type="ECO:0000313" key="2">
    <source>
        <dbReference type="EMBL" id="PUT47337.1"/>
    </source>
</evidence>
<dbReference type="PANTHER" id="PTHR42923:SF17">
    <property type="entry name" value="AMINE OXIDASE DOMAIN-CONTAINING PROTEIN"/>
    <property type="match status" value="1"/>
</dbReference>